<dbReference type="GO" id="GO:0005634">
    <property type="term" value="C:nucleus"/>
    <property type="evidence" value="ECO:0007669"/>
    <property type="project" value="UniProtKB-SubCell"/>
</dbReference>
<proteinExistence type="inferred from homology"/>
<keyword evidence="5" id="KW-0813">Transport</keyword>
<comment type="subcellular location">
    <subcellularLocation>
        <location evidence="2">Cytoplasm</location>
    </subcellularLocation>
    <subcellularLocation>
        <location evidence="1">Nucleus</location>
    </subcellularLocation>
</comment>
<evidence type="ECO:0000256" key="4">
    <source>
        <dbReference type="ARBA" id="ARBA00016856"/>
    </source>
</evidence>
<evidence type="ECO:0000256" key="5">
    <source>
        <dbReference type="ARBA" id="ARBA00022448"/>
    </source>
</evidence>
<comment type="similarity">
    <text evidence="3">Belongs to the PHAX family.</text>
</comment>
<keyword evidence="14" id="KW-1185">Reference proteome</keyword>
<evidence type="ECO:0000256" key="10">
    <source>
        <dbReference type="ARBA" id="ARBA00030834"/>
    </source>
</evidence>
<evidence type="ECO:0000256" key="1">
    <source>
        <dbReference type="ARBA" id="ARBA00004123"/>
    </source>
</evidence>
<evidence type="ECO:0000256" key="2">
    <source>
        <dbReference type="ARBA" id="ARBA00004496"/>
    </source>
</evidence>
<dbReference type="PANTHER" id="PTHR13135">
    <property type="entry name" value="CYTOSOLIC RESINIFERATOXIN BINDING PROTEIN RBP-26"/>
    <property type="match status" value="1"/>
</dbReference>
<keyword evidence="9" id="KW-0539">Nucleus</keyword>
<dbReference type="Proteomes" id="UP000078046">
    <property type="component" value="Unassembled WGS sequence"/>
</dbReference>
<feature type="compositionally biased region" description="Basic residues" evidence="11">
    <location>
        <begin position="168"/>
        <end position="183"/>
    </location>
</feature>
<evidence type="ECO:0000256" key="11">
    <source>
        <dbReference type="SAM" id="MobiDB-lite"/>
    </source>
</evidence>
<keyword evidence="6" id="KW-0963">Cytoplasm</keyword>
<dbReference type="GO" id="GO:0003723">
    <property type="term" value="F:RNA binding"/>
    <property type="evidence" value="ECO:0007669"/>
    <property type="project" value="UniProtKB-KW"/>
</dbReference>
<dbReference type="Pfam" id="PF10258">
    <property type="entry name" value="PHAX_RNA-bd"/>
    <property type="match status" value="1"/>
</dbReference>
<dbReference type="PANTHER" id="PTHR13135:SF0">
    <property type="entry name" value="PHOSPHORYLATED ADAPTER RNA EXPORT PROTEIN"/>
    <property type="match status" value="1"/>
</dbReference>
<dbReference type="AlphaFoldDB" id="A0A177B8S8"/>
<evidence type="ECO:0000256" key="8">
    <source>
        <dbReference type="ARBA" id="ARBA00022927"/>
    </source>
</evidence>
<keyword evidence="7" id="KW-0694">RNA-binding</keyword>
<organism evidence="13 14">
    <name type="scientific">Intoshia linei</name>
    <dbReference type="NCBI Taxonomy" id="1819745"/>
    <lineage>
        <taxon>Eukaryota</taxon>
        <taxon>Metazoa</taxon>
        <taxon>Spiralia</taxon>
        <taxon>Lophotrochozoa</taxon>
        <taxon>Mesozoa</taxon>
        <taxon>Orthonectida</taxon>
        <taxon>Rhopaluridae</taxon>
        <taxon>Intoshia</taxon>
    </lineage>
</organism>
<reference evidence="13 14" key="1">
    <citation type="submission" date="2016-04" db="EMBL/GenBank/DDBJ databases">
        <title>The genome of Intoshia linei affirms orthonectids as highly simplified spiralians.</title>
        <authorList>
            <person name="Mikhailov K.V."/>
            <person name="Slusarev G.S."/>
            <person name="Nikitin M.A."/>
            <person name="Logacheva M.D."/>
            <person name="Penin A."/>
            <person name="Aleoshin V."/>
            <person name="Panchin Y.V."/>
        </authorList>
    </citation>
    <scope>NUCLEOTIDE SEQUENCE [LARGE SCALE GENOMIC DNA]</scope>
    <source>
        <strain evidence="13">Intl2013</strain>
        <tissue evidence="13">Whole animal</tissue>
    </source>
</reference>
<dbReference type="GO" id="GO:0015031">
    <property type="term" value="P:protein transport"/>
    <property type="evidence" value="ECO:0007669"/>
    <property type="project" value="UniProtKB-KW"/>
</dbReference>
<dbReference type="GO" id="GO:0005737">
    <property type="term" value="C:cytoplasm"/>
    <property type="evidence" value="ECO:0007669"/>
    <property type="project" value="UniProtKB-SubCell"/>
</dbReference>
<dbReference type="Gene3D" id="1.10.10.1440">
    <property type="entry name" value="PHAX RNA-binding domain"/>
    <property type="match status" value="1"/>
</dbReference>
<evidence type="ECO:0000313" key="14">
    <source>
        <dbReference type="Proteomes" id="UP000078046"/>
    </source>
</evidence>
<evidence type="ECO:0000256" key="9">
    <source>
        <dbReference type="ARBA" id="ARBA00023242"/>
    </source>
</evidence>
<sequence>MDELSCKLKNVKIGQQTSKNVPMKKEKFKKRTKNTNFISKSNFDNLESFGNFHPIIRKTVSVTFSTSMLDVRHSLQVRDEKEKVVRTIARLLNERKIPIIDRIYETIGPTRLLDYFDDTLEIERNGGMKTNSFNLRRSPGGVLFSLIKNSDHISSDEKNSIFLIEKQRHQKNKRIKRNRKKNEKLKPFNVPNKPE</sequence>
<dbReference type="InterPro" id="IPR038092">
    <property type="entry name" value="PHAX_RNA-binding_sf"/>
</dbReference>
<evidence type="ECO:0000259" key="12">
    <source>
        <dbReference type="Pfam" id="PF10258"/>
    </source>
</evidence>
<dbReference type="OrthoDB" id="20573at2759"/>
<protein>
    <recommendedName>
        <fullName evidence="4">Phosphorylated adapter RNA export protein</fullName>
    </recommendedName>
    <alternativeName>
        <fullName evidence="10">RNA U small nuclear RNA export adapter protein</fullName>
    </alternativeName>
</protein>
<feature type="region of interest" description="Disordered" evidence="11">
    <location>
        <begin position="167"/>
        <end position="195"/>
    </location>
</feature>
<dbReference type="InterPro" id="IPR039047">
    <property type="entry name" value="PHAX"/>
</dbReference>
<name>A0A177B8S8_9BILA</name>
<dbReference type="InterPro" id="IPR019385">
    <property type="entry name" value="PHAX_RNA-binding_domain"/>
</dbReference>
<evidence type="ECO:0000256" key="7">
    <source>
        <dbReference type="ARBA" id="ARBA00022884"/>
    </source>
</evidence>
<dbReference type="GO" id="GO:0006408">
    <property type="term" value="P:snRNA export from nucleus"/>
    <property type="evidence" value="ECO:0007669"/>
    <property type="project" value="InterPro"/>
</dbReference>
<accession>A0A177B8S8</accession>
<keyword evidence="8" id="KW-0653">Protein transport</keyword>
<gene>
    <name evidence="13" type="ORF">A3Q56_02190</name>
</gene>
<evidence type="ECO:0000256" key="3">
    <source>
        <dbReference type="ARBA" id="ARBA00006094"/>
    </source>
</evidence>
<evidence type="ECO:0000256" key="6">
    <source>
        <dbReference type="ARBA" id="ARBA00022490"/>
    </source>
</evidence>
<feature type="domain" description="Phosphorylated adapter RNA export protein RNA-binding" evidence="12">
    <location>
        <begin position="84"/>
        <end position="167"/>
    </location>
</feature>
<dbReference type="EMBL" id="LWCA01000193">
    <property type="protein sequence ID" value="OAF70053.1"/>
    <property type="molecule type" value="Genomic_DNA"/>
</dbReference>
<comment type="caution">
    <text evidence="13">The sequence shown here is derived from an EMBL/GenBank/DDBJ whole genome shotgun (WGS) entry which is preliminary data.</text>
</comment>
<evidence type="ECO:0000313" key="13">
    <source>
        <dbReference type="EMBL" id="OAF70053.1"/>
    </source>
</evidence>